<gene>
    <name evidence="2" type="ORF">C7959_10173</name>
</gene>
<protein>
    <submittedName>
        <fullName evidence="2">Flagellar protein FlgJ</fullName>
    </submittedName>
</protein>
<dbReference type="STRING" id="926561.GCA_000379025_00982"/>
<evidence type="ECO:0000259" key="1">
    <source>
        <dbReference type="Pfam" id="PF10135"/>
    </source>
</evidence>
<accession>A0A4R8HG27</accession>
<evidence type="ECO:0000313" key="3">
    <source>
        <dbReference type="Proteomes" id="UP000295832"/>
    </source>
</evidence>
<dbReference type="Proteomes" id="UP000295832">
    <property type="component" value="Unassembled WGS sequence"/>
</dbReference>
<evidence type="ECO:0000313" key="2">
    <source>
        <dbReference type="EMBL" id="TDX59186.1"/>
    </source>
</evidence>
<proteinExistence type="predicted"/>
<keyword evidence="2" id="KW-0282">Flagellum</keyword>
<dbReference type="EMBL" id="SOEG01000001">
    <property type="protein sequence ID" value="TDX59186.1"/>
    <property type="molecule type" value="Genomic_DNA"/>
</dbReference>
<organism evidence="2 3">
    <name type="scientific">Orenia marismortui</name>
    <dbReference type="NCBI Taxonomy" id="46469"/>
    <lineage>
        <taxon>Bacteria</taxon>
        <taxon>Bacillati</taxon>
        <taxon>Bacillota</taxon>
        <taxon>Clostridia</taxon>
        <taxon>Halanaerobiales</taxon>
        <taxon>Halobacteroidaceae</taxon>
        <taxon>Orenia</taxon>
    </lineage>
</organism>
<dbReference type="Pfam" id="PF10135">
    <property type="entry name" value="Rod-binding"/>
    <property type="match status" value="1"/>
</dbReference>
<keyword evidence="2" id="KW-0966">Cell projection</keyword>
<keyword evidence="2" id="KW-0969">Cilium</keyword>
<reference evidence="2 3" key="1">
    <citation type="submission" date="2019-03" db="EMBL/GenBank/DDBJ databases">
        <title>Subsurface microbial communities from deep shales in Ohio and West Virginia, USA.</title>
        <authorList>
            <person name="Wrighton K."/>
        </authorList>
    </citation>
    <scope>NUCLEOTIDE SEQUENCE [LARGE SCALE GENOMIC DNA]</scope>
    <source>
        <strain evidence="2 3">MSL 6dP</strain>
    </source>
</reference>
<dbReference type="InterPro" id="IPR019301">
    <property type="entry name" value="Flagellar_prot_FlgJ_N"/>
</dbReference>
<comment type="caution">
    <text evidence="2">The sequence shown here is derived from an EMBL/GenBank/DDBJ whole genome shotgun (WGS) entry which is preliminary data.</text>
</comment>
<dbReference type="AlphaFoldDB" id="A0A4R8HG27"/>
<name>A0A4R8HG27_9FIRM</name>
<keyword evidence="3" id="KW-1185">Reference proteome</keyword>
<sequence>MKINSDLSLNKLATSQSDLKKSEQKFKDYLSKQVNNKDNSAEDQELKAVSKQLESVFLNMMFKQMRKSVVKSDLLDSGLSREIFEDMYYNKVAESASKRNELGLAKLVYQQLSNKL</sequence>
<dbReference type="RefSeq" id="WP_134114146.1">
    <property type="nucleotide sequence ID" value="NZ_SOEG01000001.1"/>
</dbReference>
<feature type="domain" description="Flagellar protein FlgJ N-terminal" evidence="1">
    <location>
        <begin position="63"/>
        <end position="111"/>
    </location>
</feature>